<dbReference type="RefSeq" id="WP_276095028.1">
    <property type="nucleotide sequence ID" value="NZ_JARJBC010000014.1"/>
</dbReference>
<name>A0ABT5ZPY0_9ACTN</name>
<reference evidence="1 2" key="1">
    <citation type="submission" date="2023-03" db="EMBL/GenBank/DDBJ databases">
        <title>Draft genome sequence of Streptomyces sp. RB6PN23 isolated from peat swamp forest in Thailand.</title>
        <authorList>
            <person name="Klaysubun C."/>
            <person name="Duangmal K."/>
        </authorList>
    </citation>
    <scope>NUCLEOTIDE SEQUENCE [LARGE SCALE GENOMIC DNA]</scope>
    <source>
        <strain evidence="1 2">RB6PN23</strain>
    </source>
</reference>
<proteinExistence type="predicted"/>
<keyword evidence="2" id="KW-1185">Reference proteome</keyword>
<dbReference type="Proteomes" id="UP001216579">
    <property type="component" value="Unassembled WGS sequence"/>
</dbReference>
<gene>
    <name evidence="1" type="ORF">P3G67_22200</name>
</gene>
<organism evidence="1 2">
    <name type="scientific">Streptomyces silvisoli</name>
    <dbReference type="NCBI Taxonomy" id="3034235"/>
    <lineage>
        <taxon>Bacteria</taxon>
        <taxon>Bacillati</taxon>
        <taxon>Actinomycetota</taxon>
        <taxon>Actinomycetes</taxon>
        <taxon>Kitasatosporales</taxon>
        <taxon>Streptomycetaceae</taxon>
        <taxon>Streptomyces</taxon>
    </lineage>
</organism>
<dbReference type="EMBL" id="JARJBC010000014">
    <property type="protein sequence ID" value="MDF3291888.1"/>
    <property type="molecule type" value="Genomic_DNA"/>
</dbReference>
<protein>
    <submittedName>
        <fullName evidence="1">Uncharacterized protein</fullName>
    </submittedName>
</protein>
<accession>A0ABT5ZPY0</accession>
<sequence length="114" mass="12279">MPDPLASLDDRLEAKLGCSLDELYAVAPDAADAALTLITTHRHLVTAEASTAALRARLDSLTGSAHRTDAIFVDALFDIAEQLDNAVTQRDALRSRLTDLLTPPSARTTPRLTR</sequence>
<evidence type="ECO:0000313" key="2">
    <source>
        <dbReference type="Proteomes" id="UP001216579"/>
    </source>
</evidence>
<evidence type="ECO:0000313" key="1">
    <source>
        <dbReference type="EMBL" id="MDF3291888.1"/>
    </source>
</evidence>
<comment type="caution">
    <text evidence="1">The sequence shown here is derived from an EMBL/GenBank/DDBJ whole genome shotgun (WGS) entry which is preliminary data.</text>
</comment>